<dbReference type="PANTHER" id="PTHR46312">
    <property type="entry name" value="NACHT DOMAIN-CONTAINING PROTEIN"/>
    <property type="match status" value="1"/>
</dbReference>
<evidence type="ECO:0000259" key="3">
    <source>
        <dbReference type="PROSITE" id="PS50835"/>
    </source>
</evidence>
<comment type="caution">
    <text evidence="5">The sequence shown here is derived from an EMBL/GenBank/DDBJ whole genome shotgun (WGS) entry which is preliminary data.</text>
</comment>
<organism evidence="5 6">
    <name type="scientific">Holothuria leucospilota</name>
    <name type="common">Black long sea cucumber</name>
    <name type="synonym">Mertensiothuria leucospilota</name>
    <dbReference type="NCBI Taxonomy" id="206669"/>
    <lineage>
        <taxon>Eukaryota</taxon>
        <taxon>Metazoa</taxon>
        <taxon>Echinodermata</taxon>
        <taxon>Eleutherozoa</taxon>
        <taxon>Echinozoa</taxon>
        <taxon>Holothuroidea</taxon>
        <taxon>Aspidochirotacea</taxon>
        <taxon>Aspidochirotida</taxon>
        <taxon>Holothuriidae</taxon>
        <taxon>Holothuria</taxon>
    </lineage>
</organism>
<evidence type="ECO:0000256" key="2">
    <source>
        <dbReference type="SAM" id="SignalP"/>
    </source>
</evidence>
<dbReference type="InterPro" id="IPR007110">
    <property type="entry name" value="Ig-like_dom"/>
</dbReference>
<keyword evidence="2" id="KW-0732">Signal</keyword>
<feature type="domain" description="NACHT" evidence="4">
    <location>
        <begin position="624"/>
        <end position="748"/>
    </location>
</feature>
<feature type="signal peptide" evidence="2">
    <location>
        <begin position="1"/>
        <end position="21"/>
    </location>
</feature>
<dbReference type="Proteomes" id="UP001152320">
    <property type="component" value="Chromosome 1"/>
</dbReference>
<feature type="transmembrane region" description="Helical" evidence="1">
    <location>
        <begin position="486"/>
        <end position="506"/>
    </location>
</feature>
<keyword evidence="1" id="KW-0472">Membrane</keyword>
<reference evidence="5" key="1">
    <citation type="submission" date="2021-10" db="EMBL/GenBank/DDBJ databases">
        <title>Tropical sea cucumber genome reveals ecological adaptation and Cuvierian tubules defense mechanism.</title>
        <authorList>
            <person name="Chen T."/>
        </authorList>
    </citation>
    <scope>NUCLEOTIDE SEQUENCE</scope>
    <source>
        <strain evidence="5">Nanhai2018</strain>
        <tissue evidence="5">Muscle</tissue>
    </source>
</reference>
<dbReference type="InterPro" id="IPR036179">
    <property type="entry name" value="Ig-like_dom_sf"/>
</dbReference>
<dbReference type="Gene3D" id="2.60.40.10">
    <property type="entry name" value="Immunoglobulins"/>
    <property type="match status" value="2"/>
</dbReference>
<dbReference type="SUPFAM" id="SSF48726">
    <property type="entry name" value="Immunoglobulin"/>
    <property type="match status" value="2"/>
</dbReference>
<dbReference type="PROSITE" id="PS50835">
    <property type="entry name" value="IG_LIKE"/>
    <property type="match status" value="2"/>
</dbReference>
<dbReference type="SUPFAM" id="SSF52540">
    <property type="entry name" value="P-loop containing nucleoside triphosphate hydrolases"/>
    <property type="match status" value="1"/>
</dbReference>
<keyword evidence="1" id="KW-0812">Transmembrane</keyword>
<sequence length="1211" mass="138913">MTMGTLSAGLLIAIALSSSLGVDIERCISPQYLELGKIQVIQCHFREGFYAVAWYDSDELTEDRTLIRQVNGQKQGNGYSAGEYDIQKDGSLVIQNVTLQHEHKFTVLIFRSQHDEPVTFVIEVIVTVRPLVEFPVIELCEEKPVCYTQLRPGSNVTCLVRDVRPAVSLTWVERFAGRDINLTSDTSVIDNDSLFTSFSTTSSTFLYSSFLSLLVCKVNTSQRTFLPQESVLFVENTETDLSSVAPVTTYAEQGYQLKLSCLERKSNSSLVVWKYMKERGDVFTIISCTATFVTNISQIYSDDYELEEVDGSLRLSQTEIKHDGLYQCVFENEDDRGMFVYDVIVFGMLIPAYPVVHGCTPNQYCVLWMQREGSLTCSVAEIRPKVQLEWRTLDESHSHLIKFYDQEVTLSYKGDTYDVQITSKYRIRQTPGNRMTLECRILGPNISAFTSTAKFDILIKNDQPTSTQPNVNHTTKMIAARVKHHYFWMLFLVFIIPVVLSAIFLLRCCLKKGVRPHEHQSMGELPENIPMLSGETQMTSADSDKGKSFSGKKEGFISELKARYEDLFSAIQPIPYIRDRLHCVDKVFVEGGIEYLVKHSKKTETWKPLDSYHDILNDTGLKPSRWILEGEPGYGKSTITLQLAYDWCSDTPSGCMKNTDILIILRLRQYRHDMSIFMAIRQFLLPKDSALTENDIRDILSRSSSVVVVLDGYDEYPDREKDTNSDVYNIIAREMFQLVDVILTTRSSCLPKNYPAVVRRAKLTGFDDAAQKEYIHKAVVGGDTEAVKKTLGELKTNPFFEGLCHVPLLFVMFAHMSYELETFQKCNSVTECFRHMISCFHSHMKNKMKDRNVEQYNLHENDHKKLDKVAFDGLCGKNRQTVWDKSYLLKRLGKEFYNQYVRVGILVEEDVLNISSNLPMSEHIQYKTKVQFHHKLFCEWFAAHHLAECASENNMVFGIWKSNVSNPRPKIHEIRNFLANTDPYDLQYVYRFACGLSSKASEEIVGYLKQSNETQKLAILCLLEQGEMYEKGLKDVEDLCSRDIHLNANDNLFLQMSTILFLKVASSNQIPISSIHLTNCYKRFDMSMGHIQVKSKFTIPVLPTLKKLWIEETGKEILLENIKEILHYSSMCSALKELWFYRCLLPRFIPVESLVDLKSRQCQVFWGTGSRANFSLNLATGVWQRPPMYGSASMTDEDYERVVTLQREEKM</sequence>
<feature type="chain" id="PRO_5040351849" evidence="2">
    <location>
        <begin position="22"/>
        <end position="1211"/>
    </location>
</feature>
<feature type="domain" description="Ig-like" evidence="3">
    <location>
        <begin position="135"/>
        <end position="226"/>
    </location>
</feature>
<dbReference type="PANTHER" id="PTHR46312:SF2">
    <property type="entry name" value="NUCLEOTIDE-BINDING OLIGOMERIZATION DOMAIN-CONTAINING PROTEIN 2-LIKE"/>
    <property type="match status" value="1"/>
</dbReference>
<dbReference type="PROSITE" id="PS50837">
    <property type="entry name" value="NACHT"/>
    <property type="match status" value="1"/>
</dbReference>
<feature type="domain" description="Ig-like" evidence="3">
    <location>
        <begin position="227"/>
        <end position="339"/>
    </location>
</feature>
<dbReference type="SMART" id="SM00409">
    <property type="entry name" value="IG"/>
    <property type="match status" value="2"/>
</dbReference>
<dbReference type="Pfam" id="PF05729">
    <property type="entry name" value="NACHT"/>
    <property type="match status" value="1"/>
</dbReference>
<gene>
    <name evidence="5" type="ORF">HOLleu_01275</name>
</gene>
<dbReference type="InterPro" id="IPR007111">
    <property type="entry name" value="NACHT_NTPase"/>
</dbReference>
<keyword evidence="1" id="KW-1133">Transmembrane helix</keyword>
<dbReference type="EMBL" id="JAIZAY010000001">
    <property type="protein sequence ID" value="KAJ8048807.1"/>
    <property type="molecule type" value="Genomic_DNA"/>
</dbReference>
<evidence type="ECO:0000256" key="1">
    <source>
        <dbReference type="SAM" id="Phobius"/>
    </source>
</evidence>
<dbReference type="InterPro" id="IPR013783">
    <property type="entry name" value="Ig-like_fold"/>
</dbReference>
<dbReference type="OrthoDB" id="120976at2759"/>
<proteinExistence type="predicted"/>
<evidence type="ECO:0000313" key="5">
    <source>
        <dbReference type="EMBL" id="KAJ8048807.1"/>
    </source>
</evidence>
<dbReference type="InterPro" id="IPR027417">
    <property type="entry name" value="P-loop_NTPase"/>
</dbReference>
<dbReference type="Gene3D" id="3.40.50.300">
    <property type="entry name" value="P-loop containing nucleotide triphosphate hydrolases"/>
    <property type="match status" value="1"/>
</dbReference>
<protein>
    <submittedName>
        <fullName evidence="5">NACHT, LRR and PYD domains-containing protein 14</fullName>
    </submittedName>
</protein>
<name>A0A9Q1HGB6_HOLLE</name>
<keyword evidence="6" id="KW-1185">Reference proteome</keyword>
<accession>A0A9Q1HGB6</accession>
<evidence type="ECO:0000259" key="4">
    <source>
        <dbReference type="PROSITE" id="PS50837"/>
    </source>
</evidence>
<evidence type="ECO:0000313" key="6">
    <source>
        <dbReference type="Proteomes" id="UP001152320"/>
    </source>
</evidence>
<dbReference type="AlphaFoldDB" id="A0A9Q1HGB6"/>
<dbReference type="InterPro" id="IPR003599">
    <property type="entry name" value="Ig_sub"/>
</dbReference>